<dbReference type="EMBL" id="JBHSCY010000002">
    <property type="protein sequence ID" value="MFC4269189.1"/>
    <property type="molecule type" value="Genomic_DNA"/>
</dbReference>
<feature type="domain" description="DinB-like" evidence="1">
    <location>
        <begin position="10"/>
        <end position="170"/>
    </location>
</feature>
<dbReference type="InterPro" id="IPR034660">
    <property type="entry name" value="DinB/YfiT-like"/>
</dbReference>
<name>A0ABV8RCU6_9FLAO</name>
<dbReference type="RefSeq" id="WP_377410154.1">
    <property type="nucleotide sequence ID" value="NZ_JBHSCY010000002.1"/>
</dbReference>
<organism evidence="2 3">
    <name type="scientific">Polaribacter marinivivus</name>
    <dbReference type="NCBI Taxonomy" id="1524260"/>
    <lineage>
        <taxon>Bacteria</taxon>
        <taxon>Pseudomonadati</taxon>
        <taxon>Bacteroidota</taxon>
        <taxon>Flavobacteriia</taxon>
        <taxon>Flavobacteriales</taxon>
        <taxon>Flavobacteriaceae</taxon>
    </lineage>
</organism>
<evidence type="ECO:0000313" key="2">
    <source>
        <dbReference type="EMBL" id="MFC4269189.1"/>
    </source>
</evidence>
<sequence>MDKNDIADLLEEKHQDLFTWLENQPDENWENGPKDKWSTSQHIQHLVNSLQLLNNALSYPRFILKYKFGTCNREPRDYKTVAKKYQEKLLANQERAKKFNKDLYKPTLKEKERLLTRFQIQQKKLQYKTRKISDKNLDTLVIPHPLMGKMTVREIIMWTAHHTEHHLETLQKFY</sequence>
<dbReference type="Proteomes" id="UP001595826">
    <property type="component" value="Unassembled WGS sequence"/>
</dbReference>
<accession>A0ABV8RCU6</accession>
<dbReference type="InterPro" id="IPR024775">
    <property type="entry name" value="DinB-like"/>
</dbReference>
<dbReference type="SUPFAM" id="SSF109854">
    <property type="entry name" value="DinB/YfiT-like putative metalloenzymes"/>
    <property type="match status" value="1"/>
</dbReference>
<protein>
    <submittedName>
        <fullName evidence="2">DinB family protein</fullName>
    </submittedName>
</protein>
<gene>
    <name evidence="2" type="ORF">ACFOWD_09755</name>
</gene>
<dbReference type="Pfam" id="PF12867">
    <property type="entry name" value="DinB_2"/>
    <property type="match status" value="1"/>
</dbReference>
<evidence type="ECO:0000313" key="3">
    <source>
        <dbReference type="Proteomes" id="UP001595826"/>
    </source>
</evidence>
<evidence type="ECO:0000259" key="1">
    <source>
        <dbReference type="Pfam" id="PF12867"/>
    </source>
</evidence>
<comment type="caution">
    <text evidence="2">The sequence shown here is derived from an EMBL/GenBank/DDBJ whole genome shotgun (WGS) entry which is preliminary data.</text>
</comment>
<reference evidence="3" key="1">
    <citation type="journal article" date="2019" name="Int. J. Syst. Evol. Microbiol.">
        <title>The Global Catalogue of Microorganisms (GCM) 10K type strain sequencing project: providing services to taxonomists for standard genome sequencing and annotation.</title>
        <authorList>
            <consortium name="The Broad Institute Genomics Platform"/>
            <consortium name="The Broad Institute Genome Sequencing Center for Infectious Disease"/>
            <person name="Wu L."/>
            <person name="Ma J."/>
        </authorList>
    </citation>
    <scope>NUCLEOTIDE SEQUENCE [LARGE SCALE GENOMIC DNA]</scope>
    <source>
        <strain evidence="3">CECT 8655</strain>
    </source>
</reference>
<keyword evidence="3" id="KW-1185">Reference proteome</keyword>
<proteinExistence type="predicted"/>
<dbReference type="Gene3D" id="1.20.120.450">
    <property type="entry name" value="dinb family like domain"/>
    <property type="match status" value="1"/>
</dbReference>